<gene>
    <name evidence="3" type="ORF">INT08_06270</name>
</gene>
<dbReference type="InterPro" id="IPR002201">
    <property type="entry name" value="Glyco_trans_9"/>
</dbReference>
<dbReference type="Pfam" id="PF01075">
    <property type="entry name" value="Glyco_transf_9"/>
    <property type="match status" value="1"/>
</dbReference>
<dbReference type="Gene3D" id="3.40.50.2000">
    <property type="entry name" value="Glycogen Phosphorylase B"/>
    <property type="match status" value="2"/>
</dbReference>
<comment type="caution">
    <text evidence="3">The sequence shown here is derived from an EMBL/GenBank/DDBJ whole genome shotgun (WGS) entry which is preliminary data.</text>
</comment>
<evidence type="ECO:0000313" key="3">
    <source>
        <dbReference type="EMBL" id="MBF0636780.1"/>
    </source>
</evidence>
<dbReference type="SUPFAM" id="SSF53756">
    <property type="entry name" value="UDP-Glycosyltransferase/glycogen phosphorylase"/>
    <property type="match status" value="1"/>
</dbReference>
<organism evidence="3 4">
    <name type="scientific">Prosthecochloris ethylica</name>
    <dbReference type="NCBI Taxonomy" id="2743976"/>
    <lineage>
        <taxon>Bacteria</taxon>
        <taxon>Pseudomonadati</taxon>
        <taxon>Chlorobiota</taxon>
        <taxon>Chlorobiia</taxon>
        <taxon>Chlorobiales</taxon>
        <taxon>Chlorobiaceae</taxon>
        <taxon>Prosthecochloris</taxon>
    </lineage>
</organism>
<protein>
    <submittedName>
        <fullName evidence="3">Glycosyltransferase family 9 protein</fullName>
    </submittedName>
</protein>
<dbReference type="PANTHER" id="PTHR30160">
    <property type="entry name" value="TETRAACYLDISACCHARIDE 4'-KINASE-RELATED"/>
    <property type="match status" value="1"/>
</dbReference>
<dbReference type="PANTHER" id="PTHR30160:SF1">
    <property type="entry name" value="LIPOPOLYSACCHARIDE 1,2-N-ACETYLGLUCOSAMINETRANSFERASE-RELATED"/>
    <property type="match status" value="1"/>
</dbReference>
<dbReference type="InterPro" id="IPR051199">
    <property type="entry name" value="LPS_LOS_Heptosyltrfase"/>
</dbReference>
<dbReference type="EMBL" id="JADGII010000008">
    <property type="protein sequence ID" value="MBF0636780.1"/>
    <property type="molecule type" value="Genomic_DNA"/>
</dbReference>
<reference evidence="3 4" key="1">
    <citation type="journal article" date="2020" name="Microorganisms">
        <title>Simultaneous Genome Sequencing of Prosthecochloris ethylica and Desulfuromonas acetoxidans within a Syntrophic Mixture Reveals Unique Pili and Protein Interactions.</title>
        <authorList>
            <person name="Kyndt J.A."/>
            <person name="Van Beeumen J.J."/>
            <person name="Meyer T.E."/>
        </authorList>
    </citation>
    <scope>NUCLEOTIDE SEQUENCE [LARGE SCALE GENOMIC DNA]</scope>
    <source>
        <strain evidence="3 4">N3</strain>
    </source>
</reference>
<keyword evidence="1" id="KW-0328">Glycosyltransferase</keyword>
<sequence length="358" mass="40183">MTVQKDWKKQRRFRQGLAKSLQKIFHRTLRRPPCAGPLDSVVILAQEKYGDAVLLTPLLKNLKTAFPDTEIHLVTFSKAVTTFFSTDSHISGIHYVKGNPVRLLRLIAGHRFDLLFNSKDHPSTTFLLFTILIRARVKAGIDCEFHRGLYDYLVTIDYDSPIALKNCGLLALLGRPAESDDCRPYLPPGPVSDRISNFLEDNDLTGVTGINISAGRPNRYWTQEKWRQLIVAFPDRKFVILSGPDDLETKQTLEAAAPTVHPSPPTANLYEASLIIKHLSLLVTPDTSMVHVASCHRIPVVGLYGTAPQDQSRFRPFLIDYRMVVSHTRSVSEIAVDDVIRAIRDIEAESRTQSSTVS</sequence>
<keyword evidence="4" id="KW-1185">Reference proteome</keyword>
<proteinExistence type="predicted"/>
<dbReference type="Proteomes" id="UP000619838">
    <property type="component" value="Unassembled WGS sequence"/>
</dbReference>
<dbReference type="RefSeq" id="WP_175187461.1">
    <property type="nucleotide sequence ID" value="NZ_JABVZQ010000009.1"/>
</dbReference>
<dbReference type="CDD" id="cd03789">
    <property type="entry name" value="GT9_LPS_heptosyltransferase"/>
    <property type="match status" value="1"/>
</dbReference>
<evidence type="ECO:0000256" key="1">
    <source>
        <dbReference type="ARBA" id="ARBA00022676"/>
    </source>
</evidence>
<keyword evidence="2" id="KW-0808">Transferase</keyword>
<name>A0ABR9XRV3_9CHLB</name>
<evidence type="ECO:0000256" key="2">
    <source>
        <dbReference type="ARBA" id="ARBA00022679"/>
    </source>
</evidence>
<accession>A0ABR9XRV3</accession>
<evidence type="ECO:0000313" key="4">
    <source>
        <dbReference type="Proteomes" id="UP000619838"/>
    </source>
</evidence>